<evidence type="ECO:0000313" key="9">
    <source>
        <dbReference type="Proteomes" id="UP000887574"/>
    </source>
</evidence>
<evidence type="ECO:0000256" key="8">
    <source>
        <dbReference type="PIRSR" id="PIRSR016305-1"/>
    </source>
</evidence>
<dbReference type="GO" id="GO:0018423">
    <property type="term" value="F:protein C-terminal leucine carboxyl O-methyltransferase activity"/>
    <property type="evidence" value="ECO:0007669"/>
    <property type="project" value="UniProtKB-EC"/>
</dbReference>
<dbReference type="GO" id="GO:0009966">
    <property type="term" value="P:regulation of signal transduction"/>
    <property type="evidence" value="ECO:0007669"/>
    <property type="project" value="UniProtKB-ARBA"/>
</dbReference>
<dbReference type="PANTHER" id="PTHR13600:SF33">
    <property type="entry name" value="LEUCINE CARBOXYL METHYLTRANSFERASE 1"/>
    <property type="match status" value="1"/>
</dbReference>
<keyword evidence="4 7" id="KW-0489">Methyltransferase</keyword>
<evidence type="ECO:0000256" key="5">
    <source>
        <dbReference type="ARBA" id="ARBA00022679"/>
    </source>
</evidence>
<reference evidence="10" key="1">
    <citation type="submission" date="2022-11" db="UniProtKB">
        <authorList>
            <consortium name="WormBaseParasite"/>
        </authorList>
    </citation>
    <scope>IDENTIFICATION</scope>
</reference>
<feature type="binding site" evidence="8">
    <location>
        <position position="107"/>
    </location>
    <ligand>
        <name>S-adenosyl-L-methionine</name>
        <dbReference type="ChEBI" id="CHEBI:59789"/>
    </ligand>
</feature>
<name>A0A915ED73_9BILA</name>
<dbReference type="WBParaSite" id="jg4048">
    <property type="protein sequence ID" value="jg4048"/>
    <property type="gene ID" value="jg4048"/>
</dbReference>
<dbReference type="PANTHER" id="PTHR13600">
    <property type="entry name" value="LEUCINE CARBOXYL METHYLTRANSFERASE"/>
    <property type="match status" value="1"/>
</dbReference>
<proteinExistence type="inferred from homology"/>
<comment type="function">
    <text evidence="2 7">Methylates the carboxyl group of the C-terminal leucine residue of protein phosphatase 2A catalytic subunits to form alpha-leucine ester residues.</text>
</comment>
<comment type="similarity">
    <text evidence="3 7">Belongs to the methyltransferase superfamily. LCMT family.</text>
</comment>
<dbReference type="InterPro" id="IPR029063">
    <property type="entry name" value="SAM-dependent_MTases_sf"/>
</dbReference>
<dbReference type="GO" id="GO:0005829">
    <property type="term" value="C:cytosol"/>
    <property type="evidence" value="ECO:0007669"/>
    <property type="project" value="TreeGrafter"/>
</dbReference>
<evidence type="ECO:0000256" key="4">
    <source>
        <dbReference type="ARBA" id="ARBA00022603"/>
    </source>
</evidence>
<sequence length="347" mass="39744">METEADLGDGLLSSSISIRRRSASVSDDYSVQKTNDDATESKFAAVQLKYWSDKFIDHFVYASGVDSLHRRDPEISRGYWARTASITSLVLQFIQRAGASAQIVNIGAGFDTLYWRLKDGGQKFYKYVEMDFSSVTSKKIRQIRRNHKQNIDLTSFFSQPPVESNHSDLLAGDYSLIGVDLRQIREFDEKLMLADLDVTQPTLFISECVLVYMDESNSAELLTHVSKTFTTAAFINYEQVNMNDNFGRIMLDNLHQRGIMLPGLPTCETLQTQMRRFLTSGWSMAKAWTINQVYNQLLKKQEVERIEDLEPLDEKELLTQLLEHYCLVYAFKDSTNHRPELAELAPN</sequence>
<organism evidence="9 10">
    <name type="scientific">Ditylenchus dipsaci</name>
    <dbReference type="NCBI Taxonomy" id="166011"/>
    <lineage>
        <taxon>Eukaryota</taxon>
        <taxon>Metazoa</taxon>
        <taxon>Ecdysozoa</taxon>
        <taxon>Nematoda</taxon>
        <taxon>Chromadorea</taxon>
        <taxon>Rhabditida</taxon>
        <taxon>Tylenchina</taxon>
        <taxon>Tylenchomorpha</taxon>
        <taxon>Sphaerularioidea</taxon>
        <taxon>Anguinidae</taxon>
        <taxon>Anguininae</taxon>
        <taxon>Ditylenchus</taxon>
    </lineage>
</organism>
<feature type="binding site" evidence="8">
    <location>
        <begin position="180"/>
        <end position="181"/>
    </location>
    <ligand>
        <name>S-adenosyl-L-methionine</name>
        <dbReference type="ChEBI" id="CHEBI:59789"/>
    </ligand>
</feature>
<dbReference type="InterPro" id="IPR007213">
    <property type="entry name" value="Ppm1/Ppm2/Tcmp"/>
</dbReference>
<evidence type="ECO:0000256" key="2">
    <source>
        <dbReference type="ARBA" id="ARBA00003455"/>
    </source>
</evidence>
<dbReference type="SUPFAM" id="SSF53335">
    <property type="entry name" value="S-adenosyl-L-methionine-dependent methyltransferases"/>
    <property type="match status" value="1"/>
</dbReference>
<keyword evidence="5 7" id="KW-0808">Transferase</keyword>
<dbReference type="Pfam" id="PF04072">
    <property type="entry name" value="LCM"/>
    <property type="match status" value="1"/>
</dbReference>
<accession>A0A915ED73</accession>
<dbReference type="InterPro" id="IPR016651">
    <property type="entry name" value="LCMT1"/>
</dbReference>
<evidence type="ECO:0000256" key="6">
    <source>
        <dbReference type="ARBA" id="ARBA00022691"/>
    </source>
</evidence>
<dbReference type="PIRSF" id="PIRSF016305">
    <property type="entry name" value="LCM_mtfrase"/>
    <property type="match status" value="1"/>
</dbReference>
<evidence type="ECO:0000256" key="7">
    <source>
        <dbReference type="PIRNR" id="PIRNR016305"/>
    </source>
</evidence>
<dbReference type="Gene3D" id="3.40.50.150">
    <property type="entry name" value="Vaccinia Virus protein VP39"/>
    <property type="match status" value="1"/>
</dbReference>
<dbReference type="GO" id="GO:0032259">
    <property type="term" value="P:methylation"/>
    <property type="evidence" value="ECO:0007669"/>
    <property type="project" value="UniProtKB-KW"/>
</dbReference>
<feature type="binding site" evidence="8">
    <location>
        <position position="82"/>
    </location>
    <ligand>
        <name>S-adenosyl-L-methionine</name>
        <dbReference type="ChEBI" id="CHEBI:59789"/>
    </ligand>
</feature>
<dbReference type="AlphaFoldDB" id="A0A915ED73"/>
<dbReference type="FunFam" id="3.40.50.150:FF:000092">
    <property type="entry name" value="Leucine carboxyl methyltransferase 1"/>
    <property type="match status" value="1"/>
</dbReference>
<evidence type="ECO:0000256" key="3">
    <source>
        <dbReference type="ARBA" id="ARBA00010703"/>
    </source>
</evidence>
<feature type="binding site" evidence="8">
    <location>
        <position position="207"/>
    </location>
    <ligand>
        <name>S-adenosyl-L-methionine</name>
        <dbReference type="ChEBI" id="CHEBI:59789"/>
    </ligand>
</feature>
<dbReference type="Proteomes" id="UP000887574">
    <property type="component" value="Unplaced"/>
</dbReference>
<protein>
    <recommendedName>
        <fullName evidence="7">Leucine carboxyl methyltransferase 1</fullName>
        <ecNumber evidence="7">2.1.1.233</ecNumber>
    </recommendedName>
</protein>
<comment type="catalytic activity">
    <reaction evidence="1 7">
        <text>[phosphatase 2A protein]-C-terminal L-leucine + S-adenosyl-L-methionine = [phosphatase 2A protein]-C-terminal L-leucine methyl ester + S-adenosyl-L-homocysteine</text>
        <dbReference type="Rhea" id="RHEA:48544"/>
        <dbReference type="Rhea" id="RHEA-COMP:12134"/>
        <dbReference type="Rhea" id="RHEA-COMP:12135"/>
        <dbReference type="ChEBI" id="CHEBI:57856"/>
        <dbReference type="ChEBI" id="CHEBI:59789"/>
        <dbReference type="ChEBI" id="CHEBI:90516"/>
        <dbReference type="ChEBI" id="CHEBI:90517"/>
        <dbReference type="EC" id="2.1.1.233"/>
    </reaction>
</comment>
<keyword evidence="6 7" id="KW-0949">S-adenosyl-L-methionine</keyword>
<keyword evidence="9" id="KW-1185">Reference proteome</keyword>
<dbReference type="EC" id="2.1.1.233" evidence="7"/>
<evidence type="ECO:0000313" key="10">
    <source>
        <dbReference type="WBParaSite" id="jg4048"/>
    </source>
</evidence>
<evidence type="ECO:0000256" key="1">
    <source>
        <dbReference type="ARBA" id="ARBA00000724"/>
    </source>
</evidence>